<keyword evidence="5" id="KW-0418">Kinase</keyword>
<dbReference type="GO" id="GO:0000245">
    <property type="term" value="P:spliceosomal complex assembly"/>
    <property type="evidence" value="ECO:0007669"/>
    <property type="project" value="TreeGrafter"/>
</dbReference>
<evidence type="ECO:0000256" key="3">
    <source>
        <dbReference type="ARBA" id="ARBA00022679"/>
    </source>
</evidence>
<evidence type="ECO:0000256" key="4">
    <source>
        <dbReference type="ARBA" id="ARBA00022741"/>
    </source>
</evidence>
<keyword evidence="10" id="KW-1185">Reference proteome</keyword>
<dbReference type="GO" id="GO:0005524">
    <property type="term" value="F:ATP binding"/>
    <property type="evidence" value="ECO:0007669"/>
    <property type="project" value="UniProtKB-KW"/>
</dbReference>
<evidence type="ECO:0000256" key="8">
    <source>
        <dbReference type="ARBA" id="ARBA00048679"/>
    </source>
</evidence>
<dbReference type="GO" id="GO:0004674">
    <property type="term" value="F:protein serine/threonine kinase activity"/>
    <property type="evidence" value="ECO:0007669"/>
    <property type="project" value="UniProtKB-KW"/>
</dbReference>
<evidence type="ECO:0000256" key="5">
    <source>
        <dbReference type="ARBA" id="ARBA00022777"/>
    </source>
</evidence>
<dbReference type="GO" id="GO:0050684">
    <property type="term" value="P:regulation of mRNA processing"/>
    <property type="evidence" value="ECO:0007669"/>
    <property type="project" value="TreeGrafter"/>
</dbReference>
<dbReference type="EMBL" id="KN837231">
    <property type="protein sequence ID" value="KIJ32146.1"/>
    <property type="molecule type" value="Genomic_DNA"/>
</dbReference>
<comment type="catalytic activity">
    <reaction evidence="7">
        <text>L-threonyl-[protein] + ATP = O-phospho-L-threonyl-[protein] + ADP + H(+)</text>
        <dbReference type="Rhea" id="RHEA:46608"/>
        <dbReference type="Rhea" id="RHEA-COMP:11060"/>
        <dbReference type="Rhea" id="RHEA-COMP:11605"/>
        <dbReference type="ChEBI" id="CHEBI:15378"/>
        <dbReference type="ChEBI" id="CHEBI:30013"/>
        <dbReference type="ChEBI" id="CHEBI:30616"/>
        <dbReference type="ChEBI" id="CHEBI:61977"/>
        <dbReference type="ChEBI" id="CHEBI:456216"/>
        <dbReference type="EC" id="2.7.11.1"/>
    </reaction>
</comment>
<dbReference type="InterPro" id="IPR011009">
    <property type="entry name" value="Kinase-like_dom_sf"/>
</dbReference>
<dbReference type="OrthoDB" id="5979581at2759"/>
<gene>
    <name evidence="9" type="ORF">M422DRAFT_53022</name>
</gene>
<dbReference type="PANTHER" id="PTHR47634">
    <property type="entry name" value="PROTEIN KINASE DOMAIN-CONTAINING PROTEIN-RELATED"/>
    <property type="match status" value="1"/>
</dbReference>
<dbReference type="Proteomes" id="UP000054279">
    <property type="component" value="Unassembled WGS sequence"/>
</dbReference>
<evidence type="ECO:0000313" key="10">
    <source>
        <dbReference type="Proteomes" id="UP000054279"/>
    </source>
</evidence>
<organism evidence="9 10">
    <name type="scientific">Sphaerobolus stellatus (strain SS14)</name>
    <dbReference type="NCBI Taxonomy" id="990650"/>
    <lineage>
        <taxon>Eukaryota</taxon>
        <taxon>Fungi</taxon>
        <taxon>Dikarya</taxon>
        <taxon>Basidiomycota</taxon>
        <taxon>Agaricomycotina</taxon>
        <taxon>Agaricomycetes</taxon>
        <taxon>Phallomycetidae</taxon>
        <taxon>Geastrales</taxon>
        <taxon>Sphaerobolaceae</taxon>
        <taxon>Sphaerobolus</taxon>
    </lineage>
</organism>
<dbReference type="EC" id="2.7.11.1" evidence="1"/>
<evidence type="ECO:0000313" key="9">
    <source>
        <dbReference type="EMBL" id="KIJ32146.1"/>
    </source>
</evidence>
<keyword evidence="2" id="KW-0723">Serine/threonine-protein kinase</keyword>
<dbReference type="HOGENOM" id="CLU_960323_0_0_1"/>
<evidence type="ECO:0000256" key="1">
    <source>
        <dbReference type="ARBA" id="ARBA00012513"/>
    </source>
</evidence>
<dbReference type="SUPFAM" id="SSF56112">
    <property type="entry name" value="Protein kinase-like (PK-like)"/>
    <property type="match status" value="1"/>
</dbReference>
<evidence type="ECO:0000256" key="7">
    <source>
        <dbReference type="ARBA" id="ARBA00047899"/>
    </source>
</evidence>
<keyword evidence="4" id="KW-0547">Nucleotide-binding</keyword>
<sequence length="280" mass="30951">MLTPDDFYFYPKAAIEDIIRYSPGGYHRIILGDILNDEYRVIQKSGFGENATTWFTQKTDNSKSFVAVKVTTAERDIFNSFFDHFSLNGPNGTHSVLVTDVVVPTISILSSDTSQWRKIAAYGLAKAVVALHSRGIIHAVLRLDNVGLAIPQLAAQDPWDAMQDISLNGLTVAYVVTSCKLAEYYDNIAGKSRPQTKVLDLSNAHKVGTSSRPFRCASVYASECIFARVTDKIDNPPIEPPADVWALGAAIFPFHGVDMKDLPHYMVAMAESLFKMEKLV</sequence>
<dbReference type="Gene3D" id="1.10.510.10">
    <property type="entry name" value="Transferase(Phosphotransferase) domain 1"/>
    <property type="match status" value="1"/>
</dbReference>
<evidence type="ECO:0000256" key="2">
    <source>
        <dbReference type="ARBA" id="ARBA00022527"/>
    </source>
</evidence>
<protein>
    <recommendedName>
        <fullName evidence="1">non-specific serine/threonine protein kinase</fullName>
        <ecNumber evidence="1">2.7.11.1</ecNumber>
    </recommendedName>
</protein>
<keyword evidence="6" id="KW-0067">ATP-binding</keyword>
<dbReference type="GO" id="GO:0005737">
    <property type="term" value="C:cytoplasm"/>
    <property type="evidence" value="ECO:0007669"/>
    <property type="project" value="TreeGrafter"/>
</dbReference>
<name>A0A0C9V3X8_SPHS4</name>
<keyword evidence="3" id="KW-0808">Transferase</keyword>
<reference evidence="9 10" key="1">
    <citation type="submission" date="2014-06" db="EMBL/GenBank/DDBJ databases">
        <title>Evolutionary Origins and Diversification of the Mycorrhizal Mutualists.</title>
        <authorList>
            <consortium name="DOE Joint Genome Institute"/>
            <consortium name="Mycorrhizal Genomics Consortium"/>
            <person name="Kohler A."/>
            <person name="Kuo A."/>
            <person name="Nagy L.G."/>
            <person name="Floudas D."/>
            <person name="Copeland A."/>
            <person name="Barry K.W."/>
            <person name="Cichocki N."/>
            <person name="Veneault-Fourrey C."/>
            <person name="LaButti K."/>
            <person name="Lindquist E.A."/>
            <person name="Lipzen A."/>
            <person name="Lundell T."/>
            <person name="Morin E."/>
            <person name="Murat C."/>
            <person name="Riley R."/>
            <person name="Ohm R."/>
            <person name="Sun H."/>
            <person name="Tunlid A."/>
            <person name="Henrissat B."/>
            <person name="Grigoriev I.V."/>
            <person name="Hibbett D.S."/>
            <person name="Martin F."/>
        </authorList>
    </citation>
    <scope>NUCLEOTIDE SEQUENCE [LARGE SCALE GENOMIC DNA]</scope>
    <source>
        <strain evidence="9 10">SS14</strain>
    </source>
</reference>
<accession>A0A0C9V3X8</accession>
<comment type="catalytic activity">
    <reaction evidence="8">
        <text>L-seryl-[protein] + ATP = O-phospho-L-seryl-[protein] + ADP + H(+)</text>
        <dbReference type="Rhea" id="RHEA:17989"/>
        <dbReference type="Rhea" id="RHEA-COMP:9863"/>
        <dbReference type="Rhea" id="RHEA-COMP:11604"/>
        <dbReference type="ChEBI" id="CHEBI:15378"/>
        <dbReference type="ChEBI" id="CHEBI:29999"/>
        <dbReference type="ChEBI" id="CHEBI:30616"/>
        <dbReference type="ChEBI" id="CHEBI:83421"/>
        <dbReference type="ChEBI" id="CHEBI:456216"/>
        <dbReference type="EC" id="2.7.11.1"/>
    </reaction>
</comment>
<dbReference type="PANTHER" id="PTHR47634:SF9">
    <property type="entry name" value="PROTEIN KINASE DOMAIN-CONTAINING PROTEIN-RELATED"/>
    <property type="match status" value="1"/>
</dbReference>
<dbReference type="Gene3D" id="3.30.200.20">
    <property type="entry name" value="Phosphorylase Kinase, domain 1"/>
    <property type="match status" value="1"/>
</dbReference>
<dbReference type="AlphaFoldDB" id="A0A0C9V3X8"/>
<proteinExistence type="predicted"/>
<dbReference type="GO" id="GO:0005634">
    <property type="term" value="C:nucleus"/>
    <property type="evidence" value="ECO:0007669"/>
    <property type="project" value="TreeGrafter"/>
</dbReference>
<dbReference type="InterPro" id="IPR051334">
    <property type="entry name" value="SRPK"/>
</dbReference>
<evidence type="ECO:0000256" key="6">
    <source>
        <dbReference type="ARBA" id="ARBA00022840"/>
    </source>
</evidence>